<keyword evidence="9" id="KW-0472">Membrane</keyword>
<comment type="similarity">
    <text evidence="3">Belongs to the 1-acyl-sn-glycerol-3-phosphate acyltransferase family.</text>
</comment>
<proteinExistence type="inferred from homology"/>
<dbReference type="CDD" id="cd07991">
    <property type="entry name" value="LPLAT_LPCAT1-like"/>
    <property type="match status" value="1"/>
</dbReference>
<comment type="pathway">
    <text evidence="2">Lipid metabolism.</text>
</comment>
<dbReference type="GO" id="GO:0016020">
    <property type="term" value="C:membrane"/>
    <property type="evidence" value="ECO:0007669"/>
    <property type="project" value="UniProtKB-SubCell"/>
</dbReference>
<keyword evidence="5 15" id="KW-0808">Transferase</keyword>
<reference evidence="15 16" key="1">
    <citation type="journal article" date="2018" name="Gigascience">
        <title>Genomes of trombidid mites reveal novel predicted allergens and laterally-transferred genes associated with secondary metabolism.</title>
        <authorList>
            <person name="Dong X."/>
            <person name="Chaisiri K."/>
            <person name="Xia D."/>
            <person name="Armstrong S.D."/>
            <person name="Fang Y."/>
            <person name="Donnelly M.J."/>
            <person name="Kadowaki T."/>
            <person name="McGarry J.W."/>
            <person name="Darby A.C."/>
            <person name="Makepeace B.L."/>
        </authorList>
    </citation>
    <scope>NUCLEOTIDE SEQUENCE [LARGE SCALE GENOMIC DNA]</scope>
    <source>
        <strain evidence="15">UoL-WK</strain>
    </source>
</reference>
<keyword evidence="12 15" id="KW-0012">Acyltransferase</keyword>
<dbReference type="GO" id="GO:0008654">
    <property type="term" value="P:phospholipid biosynthetic process"/>
    <property type="evidence" value="ECO:0007669"/>
    <property type="project" value="UniProtKB-KW"/>
</dbReference>
<evidence type="ECO:0000256" key="2">
    <source>
        <dbReference type="ARBA" id="ARBA00005189"/>
    </source>
</evidence>
<name>A0A443RMF7_9ACAR</name>
<dbReference type="AlphaFoldDB" id="A0A443RMF7"/>
<evidence type="ECO:0000256" key="5">
    <source>
        <dbReference type="ARBA" id="ARBA00022679"/>
    </source>
</evidence>
<dbReference type="InterPro" id="IPR045252">
    <property type="entry name" value="LPCAT1-like"/>
</dbReference>
<evidence type="ECO:0000256" key="3">
    <source>
        <dbReference type="ARBA" id="ARBA00008655"/>
    </source>
</evidence>
<keyword evidence="16" id="KW-1185">Reference proteome</keyword>
<evidence type="ECO:0000256" key="10">
    <source>
        <dbReference type="ARBA" id="ARBA00023209"/>
    </source>
</evidence>
<evidence type="ECO:0000259" key="14">
    <source>
        <dbReference type="SMART" id="SM00563"/>
    </source>
</evidence>
<evidence type="ECO:0000256" key="4">
    <source>
        <dbReference type="ARBA" id="ARBA00022516"/>
    </source>
</evidence>
<dbReference type="SMART" id="SM00563">
    <property type="entry name" value="PlsC"/>
    <property type="match status" value="1"/>
</dbReference>
<dbReference type="GO" id="GO:0008374">
    <property type="term" value="F:O-acyltransferase activity"/>
    <property type="evidence" value="ECO:0007669"/>
    <property type="project" value="InterPro"/>
</dbReference>
<accession>A0A443RMF7</accession>
<sequence>MSIIFIRCAIFCLGFYRIDIIDHSHLNEVKQRTNAGEPLLLLTPHSSIYDYFAVLLLDLPVFVARKTIENSWMVSKLATLGNPILVDRNEINSRKNTIEIIKERASKEQILLFPEGTNTNRNMIIRFKPGAFIPALPVQPVFIKFSTYPTETYSWTWEGPSALMGFFLTCYRWKSSMTLHKLPVYYPNNEEKMNPTLYSLNVQRFVTQIMKERMSLYSYNDVPYLQLALNIGIPRSPLGLKLLKISQKLAKLREKVIQISKNKTEQLPLNGNGLDKKFAQSLEMKDDDANLSVSGSFEQFSSEDLLIIEEMSNLTANFLDSYYENDIIKTIDNSEEIINILGLDYFENELKNSSTVDDFLLALKEGENERAITSENLATIMLLCDVRKYSLWDRIKEVILCLNKLKQESDIAKCTLTLSQYKFLIWCLLGIESAAIDDTVFDKITLDYS</sequence>
<dbReference type="GO" id="GO:0042171">
    <property type="term" value="F:lysophosphatidic acid acyltransferase activity"/>
    <property type="evidence" value="ECO:0007669"/>
    <property type="project" value="TreeGrafter"/>
</dbReference>
<dbReference type="Pfam" id="PF01553">
    <property type="entry name" value="Acyltransferase"/>
    <property type="match status" value="1"/>
</dbReference>
<dbReference type="STRING" id="1965070.A0A443RMF7"/>
<gene>
    <name evidence="15" type="ORF">B4U79_18937</name>
</gene>
<keyword evidence="4" id="KW-0444">Lipid biosynthesis</keyword>
<dbReference type="EMBL" id="NCKU01000228">
    <property type="protein sequence ID" value="RWS16454.1"/>
    <property type="molecule type" value="Genomic_DNA"/>
</dbReference>
<evidence type="ECO:0000256" key="6">
    <source>
        <dbReference type="ARBA" id="ARBA00022692"/>
    </source>
</evidence>
<evidence type="ECO:0000256" key="12">
    <source>
        <dbReference type="ARBA" id="ARBA00023315"/>
    </source>
</evidence>
<dbReference type="InterPro" id="IPR002123">
    <property type="entry name" value="Plipid/glycerol_acylTrfase"/>
</dbReference>
<organism evidence="15 16">
    <name type="scientific">Dinothrombium tinctorium</name>
    <dbReference type="NCBI Taxonomy" id="1965070"/>
    <lineage>
        <taxon>Eukaryota</taxon>
        <taxon>Metazoa</taxon>
        <taxon>Ecdysozoa</taxon>
        <taxon>Arthropoda</taxon>
        <taxon>Chelicerata</taxon>
        <taxon>Arachnida</taxon>
        <taxon>Acari</taxon>
        <taxon>Acariformes</taxon>
        <taxon>Trombidiformes</taxon>
        <taxon>Prostigmata</taxon>
        <taxon>Anystina</taxon>
        <taxon>Parasitengona</taxon>
        <taxon>Trombidioidea</taxon>
        <taxon>Trombidiidae</taxon>
        <taxon>Dinothrombium</taxon>
    </lineage>
</organism>
<evidence type="ECO:0000256" key="9">
    <source>
        <dbReference type="ARBA" id="ARBA00023136"/>
    </source>
</evidence>
<comment type="subcellular location">
    <subcellularLocation>
        <location evidence="1">Membrane</location>
    </subcellularLocation>
</comment>
<dbReference type="PANTHER" id="PTHR23063">
    <property type="entry name" value="PHOSPHOLIPID ACYLTRANSFERASE"/>
    <property type="match status" value="1"/>
</dbReference>
<feature type="domain" description="Phospholipid/glycerol acyltransferase" evidence="14">
    <location>
        <begin position="39"/>
        <end position="146"/>
    </location>
</feature>
<protein>
    <submittedName>
        <fullName evidence="15">1-acylglycerophosphocholine O-acyltransferase 1-like isoform X1</fullName>
    </submittedName>
</protein>
<dbReference type="OrthoDB" id="272512at2759"/>
<keyword evidence="11" id="KW-1208">Phospholipid metabolism</keyword>
<keyword evidence="6" id="KW-0812">Transmembrane</keyword>
<evidence type="ECO:0000313" key="15">
    <source>
        <dbReference type="EMBL" id="RWS16454.1"/>
    </source>
</evidence>
<evidence type="ECO:0000256" key="8">
    <source>
        <dbReference type="ARBA" id="ARBA00023098"/>
    </source>
</evidence>
<comment type="caution">
    <text evidence="15">The sequence shown here is derived from an EMBL/GenBank/DDBJ whole genome shotgun (WGS) entry which is preliminary data.</text>
</comment>
<keyword evidence="10" id="KW-0594">Phospholipid biosynthesis</keyword>
<dbReference type="PANTHER" id="PTHR23063:SF52">
    <property type="entry name" value="LYSOPHOSPHATIDYLCHOLINE ACYLTRANSFERASE"/>
    <property type="match status" value="1"/>
</dbReference>
<keyword evidence="8" id="KW-0443">Lipid metabolism</keyword>
<dbReference type="GO" id="GO:0005783">
    <property type="term" value="C:endoplasmic reticulum"/>
    <property type="evidence" value="ECO:0007669"/>
    <property type="project" value="TreeGrafter"/>
</dbReference>
<evidence type="ECO:0000256" key="1">
    <source>
        <dbReference type="ARBA" id="ARBA00004370"/>
    </source>
</evidence>
<dbReference type="Proteomes" id="UP000285301">
    <property type="component" value="Unassembled WGS sequence"/>
</dbReference>
<evidence type="ECO:0000313" key="16">
    <source>
        <dbReference type="Proteomes" id="UP000285301"/>
    </source>
</evidence>
<evidence type="ECO:0000256" key="11">
    <source>
        <dbReference type="ARBA" id="ARBA00023264"/>
    </source>
</evidence>
<keyword evidence="7" id="KW-1133">Transmembrane helix</keyword>
<evidence type="ECO:0000256" key="7">
    <source>
        <dbReference type="ARBA" id="ARBA00022989"/>
    </source>
</evidence>
<evidence type="ECO:0000256" key="13">
    <source>
        <dbReference type="ARBA" id="ARBA00025707"/>
    </source>
</evidence>
<dbReference type="SUPFAM" id="SSF69593">
    <property type="entry name" value="Glycerol-3-phosphate (1)-acyltransferase"/>
    <property type="match status" value="1"/>
</dbReference>
<comment type="pathway">
    <text evidence="13">Phospholipid metabolism.</text>
</comment>